<accession>A0A3A9WDB3</accession>
<evidence type="ECO:0000256" key="1">
    <source>
        <dbReference type="SAM" id="MobiDB-lite"/>
    </source>
</evidence>
<evidence type="ECO:0000313" key="4">
    <source>
        <dbReference type="Proteomes" id="UP000268652"/>
    </source>
</evidence>
<dbReference type="EMBL" id="RBDY01000004">
    <property type="protein sequence ID" value="RKN25238.1"/>
    <property type="molecule type" value="Genomic_DNA"/>
</dbReference>
<dbReference type="EMBL" id="RBDX01000004">
    <property type="protein sequence ID" value="RKN10975.1"/>
    <property type="molecule type" value="Genomic_DNA"/>
</dbReference>
<evidence type="ECO:0000313" key="3">
    <source>
        <dbReference type="EMBL" id="RKN25238.1"/>
    </source>
</evidence>
<dbReference type="AlphaFoldDB" id="A0A3A9WDB3"/>
<organism evidence="2 5">
    <name type="scientific">Streptomyces radicis</name>
    <dbReference type="NCBI Taxonomy" id="1750517"/>
    <lineage>
        <taxon>Bacteria</taxon>
        <taxon>Bacillati</taxon>
        <taxon>Actinomycetota</taxon>
        <taxon>Actinomycetes</taxon>
        <taxon>Kitasatosporales</taxon>
        <taxon>Streptomycetaceae</taxon>
        <taxon>Streptomyces</taxon>
    </lineage>
</organism>
<keyword evidence="4" id="KW-1185">Reference proteome</keyword>
<proteinExistence type="predicted"/>
<gene>
    <name evidence="3" type="ORF">D7318_08385</name>
    <name evidence="2" type="ORF">D7319_07530</name>
</gene>
<feature type="compositionally biased region" description="Basic and acidic residues" evidence="1">
    <location>
        <begin position="57"/>
        <end position="78"/>
    </location>
</feature>
<evidence type="ECO:0000313" key="5">
    <source>
        <dbReference type="Proteomes" id="UP000275024"/>
    </source>
</evidence>
<feature type="region of interest" description="Disordered" evidence="1">
    <location>
        <begin position="1"/>
        <end position="25"/>
    </location>
</feature>
<dbReference type="Proteomes" id="UP000275024">
    <property type="component" value="Unassembled WGS sequence"/>
</dbReference>
<evidence type="ECO:0000313" key="2">
    <source>
        <dbReference type="EMBL" id="RKN10975.1"/>
    </source>
</evidence>
<dbReference type="OrthoDB" id="4244047at2"/>
<feature type="region of interest" description="Disordered" evidence="1">
    <location>
        <begin position="55"/>
        <end position="78"/>
    </location>
</feature>
<comment type="caution">
    <text evidence="2">The sequence shown here is derived from an EMBL/GenBank/DDBJ whole genome shotgun (WGS) entry which is preliminary data.</text>
</comment>
<name>A0A3A9WDB3_9ACTN</name>
<reference evidence="4 5" key="1">
    <citation type="submission" date="2018-09" db="EMBL/GenBank/DDBJ databases">
        <title>Streptomyces sp. nov. DS1-2, an endophytic actinomycete isolated from roots of Dendrobium scabrilingue.</title>
        <authorList>
            <person name="Kuncharoen N."/>
            <person name="Kudo T."/>
            <person name="Ohkuma M."/>
            <person name="Yuki M."/>
            <person name="Tanasupawat S."/>
        </authorList>
    </citation>
    <scope>NUCLEOTIDE SEQUENCE [LARGE SCALE GENOMIC DNA]</scope>
    <source>
        <strain evidence="2 5">AZ1-7</strain>
        <strain evidence="3 4">DS1-2</strain>
    </source>
</reference>
<dbReference type="Proteomes" id="UP000268652">
    <property type="component" value="Unassembled WGS sequence"/>
</dbReference>
<dbReference type="RefSeq" id="WP_120696245.1">
    <property type="nucleotide sequence ID" value="NZ_RBDX01000004.1"/>
</dbReference>
<protein>
    <submittedName>
        <fullName evidence="2">Uncharacterized protein</fullName>
    </submittedName>
</protein>
<sequence length="113" mass="11323">MSGEGLEYLPDGLRQGGRGSYASADAAESARSLLRGVEADPAGFGGADAFAGAVNGARDRQSRGVERAGEDREDMADGDHQAAAIGEDTDVAATAAVQRSALGDTGRGIADAI</sequence>